<dbReference type="SUPFAM" id="SSF51735">
    <property type="entry name" value="NAD(P)-binding Rossmann-fold domains"/>
    <property type="match status" value="1"/>
</dbReference>
<name>M0PKT6_9EURY</name>
<organism evidence="2 3">
    <name type="scientific">Halorubrum aidingense JCM 13560</name>
    <dbReference type="NCBI Taxonomy" id="1230454"/>
    <lineage>
        <taxon>Archaea</taxon>
        <taxon>Methanobacteriati</taxon>
        <taxon>Methanobacteriota</taxon>
        <taxon>Stenosarchaea group</taxon>
        <taxon>Halobacteria</taxon>
        <taxon>Halobacteriales</taxon>
        <taxon>Haloferacaceae</taxon>
        <taxon>Halorubrum</taxon>
    </lineage>
</organism>
<dbReference type="InterPro" id="IPR050177">
    <property type="entry name" value="Lipid_A_modif_metabolic_enz"/>
</dbReference>
<dbReference type="InterPro" id="IPR036291">
    <property type="entry name" value="NAD(P)-bd_dom_sf"/>
</dbReference>
<gene>
    <name evidence="2" type="ORF">C461_00097</name>
</gene>
<feature type="domain" description="NAD-dependent epimerase/dehydratase" evidence="1">
    <location>
        <begin position="19"/>
        <end position="248"/>
    </location>
</feature>
<dbReference type="PANTHER" id="PTHR43245:SF13">
    <property type="entry name" value="UDP-D-APIOSE_UDP-D-XYLOSE SYNTHASE 2"/>
    <property type="match status" value="1"/>
</dbReference>
<evidence type="ECO:0000313" key="3">
    <source>
        <dbReference type="Proteomes" id="UP000011575"/>
    </source>
</evidence>
<proteinExistence type="predicted"/>
<evidence type="ECO:0000259" key="1">
    <source>
        <dbReference type="Pfam" id="PF01370"/>
    </source>
</evidence>
<dbReference type="Pfam" id="PF01370">
    <property type="entry name" value="Epimerase"/>
    <property type="match status" value="1"/>
</dbReference>
<comment type="caution">
    <text evidence="2">The sequence shown here is derived from an EMBL/GenBank/DDBJ whole genome shotgun (WGS) entry which is preliminary data.</text>
</comment>
<protein>
    <submittedName>
        <fullName evidence="2">NAD-dependent epimerase/dehydratase</fullName>
    </submittedName>
</protein>
<dbReference type="EMBL" id="AOJI01000002">
    <property type="protein sequence ID" value="EMA70642.1"/>
    <property type="molecule type" value="Genomic_DNA"/>
</dbReference>
<evidence type="ECO:0000313" key="2">
    <source>
        <dbReference type="EMBL" id="EMA70642.1"/>
    </source>
</evidence>
<dbReference type="PRINTS" id="PR01713">
    <property type="entry name" value="NUCEPIMERASE"/>
</dbReference>
<dbReference type="AlphaFoldDB" id="M0PKT6"/>
<accession>M0PKT6</accession>
<dbReference type="PANTHER" id="PTHR43245">
    <property type="entry name" value="BIFUNCTIONAL POLYMYXIN RESISTANCE PROTEIN ARNA"/>
    <property type="match status" value="1"/>
</dbReference>
<dbReference type="Gene3D" id="3.90.25.10">
    <property type="entry name" value="UDP-galactose 4-epimerase, domain 1"/>
    <property type="match status" value="1"/>
</dbReference>
<sequence>MDESDAARVDAAPIRDQTVLVTGGAGFVGSHLADALVERNDLRVIDDLTNGRPENVPDDATFIEGDIRDDDALAEAMDGVDVVFHQAGLVSVPASVEDPAESQDRNAVATLSVLERARENDARVVLASSVAIYGDPEELPVREDDPKRPDSPYGVDKLAIDHYARLYHEHYGLDTVALRYFNVYGPRQSGGSYSGVIGTFVDQARSGRPITVHGDGQQTRDFVHVADVVRANLAAAETDAVGRGFNIGTGESVTIRELAEEIRSIAGADSEIVHTDPRDGDVDRSRADISAARRHLEFDPQVSLREGLRDLVGVTEVEQ</sequence>
<dbReference type="RefSeq" id="WP_007997527.1">
    <property type="nucleotide sequence ID" value="NZ_AOJI01000002.1"/>
</dbReference>
<dbReference type="STRING" id="1230454.C461_00097"/>
<reference evidence="2 3" key="1">
    <citation type="journal article" date="2014" name="PLoS Genet.">
        <title>Phylogenetically driven sequencing of extremely halophilic archaea reveals strategies for static and dynamic osmo-response.</title>
        <authorList>
            <person name="Becker E.A."/>
            <person name="Seitzer P.M."/>
            <person name="Tritt A."/>
            <person name="Larsen D."/>
            <person name="Krusor M."/>
            <person name="Yao A.I."/>
            <person name="Wu D."/>
            <person name="Madern D."/>
            <person name="Eisen J.A."/>
            <person name="Darling A.E."/>
            <person name="Facciotti M.T."/>
        </authorList>
    </citation>
    <scope>NUCLEOTIDE SEQUENCE [LARGE SCALE GENOMIC DNA]</scope>
    <source>
        <strain evidence="2 3">JCM 13560</strain>
    </source>
</reference>
<dbReference type="Gene3D" id="3.40.50.720">
    <property type="entry name" value="NAD(P)-binding Rossmann-like Domain"/>
    <property type="match status" value="1"/>
</dbReference>
<dbReference type="Proteomes" id="UP000011575">
    <property type="component" value="Unassembled WGS sequence"/>
</dbReference>
<dbReference type="OrthoDB" id="4907at2157"/>
<dbReference type="PATRIC" id="fig|1230454.4.peg.20"/>
<keyword evidence="3" id="KW-1185">Reference proteome</keyword>
<dbReference type="InterPro" id="IPR001509">
    <property type="entry name" value="Epimerase_deHydtase"/>
</dbReference>